<dbReference type="Proteomes" id="UP000324853">
    <property type="component" value="Unassembled WGS sequence"/>
</dbReference>
<comment type="caution">
    <text evidence="1">The sequence shown here is derived from an EMBL/GenBank/DDBJ whole genome shotgun (WGS) entry which is preliminary data.</text>
</comment>
<evidence type="ECO:0000313" key="2">
    <source>
        <dbReference type="Proteomes" id="UP000324853"/>
    </source>
</evidence>
<keyword evidence="2" id="KW-1185">Reference proteome</keyword>
<dbReference type="EMBL" id="VSSR01000024">
    <property type="protein sequence ID" value="TYL83938.1"/>
    <property type="molecule type" value="Genomic_DNA"/>
</dbReference>
<gene>
    <name evidence="1" type="ORF">FXB38_16015</name>
</gene>
<protein>
    <submittedName>
        <fullName evidence="1">Uncharacterized protein</fullName>
    </submittedName>
</protein>
<evidence type="ECO:0000313" key="1">
    <source>
        <dbReference type="EMBL" id="TYL83938.1"/>
    </source>
</evidence>
<proteinExistence type="predicted"/>
<sequence>MYVLKPGVKADPHRQWSLPDRIFFGYGACHILAGVFLDQPPLPGFYAERVIPAGSFLGYHVYLTNGVIAFDYHGYSILDRLLEHHKRVWSRQYDGWLCAIRRVDFNLLSTADLNKRQMRGPDQYLHDPIPRARRFIEQRDHANASAKALASA</sequence>
<reference evidence="1 2" key="1">
    <citation type="submission" date="2019-08" db="EMBL/GenBank/DDBJ databases">
        <title>Bradyrhizobium hipponensis sp. nov., a rhizobium isolated from a Lupinus angustifolius root nodule in Tunisia.</title>
        <authorList>
            <person name="Off K."/>
            <person name="Rejili M."/>
            <person name="Mars M."/>
            <person name="Brachmann A."/>
            <person name="Marin M."/>
        </authorList>
    </citation>
    <scope>NUCLEOTIDE SEQUENCE [LARGE SCALE GENOMIC DNA]</scope>
    <source>
        <strain evidence="1 2">CTAW11</strain>
    </source>
</reference>
<accession>A0A5S4WTT7</accession>
<organism evidence="1 2">
    <name type="scientific">Bradyrhizobium cytisi</name>
    <dbReference type="NCBI Taxonomy" id="515489"/>
    <lineage>
        <taxon>Bacteria</taxon>
        <taxon>Pseudomonadati</taxon>
        <taxon>Pseudomonadota</taxon>
        <taxon>Alphaproteobacteria</taxon>
        <taxon>Hyphomicrobiales</taxon>
        <taxon>Nitrobacteraceae</taxon>
        <taxon>Bradyrhizobium</taxon>
    </lineage>
</organism>
<dbReference type="AlphaFoldDB" id="A0A5S4WTT7"/>
<dbReference type="OrthoDB" id="65593at2"/>
<name>A0A5S4WTT7_9BRAD</name>
<dbReference type="RefSeq" id="WP_148751826.1">
    <property type="nucleotide sequence ID" value="NZ_VSSR01000024.1"/>
</dbReference>